<dbReference type="InterPro" id="IPR034577">
    <property type="entry name" value="NIMIN-2"/>
</dbReference>
<feature type="compositionally biased region" description="Polar residues" evidence="1">
    <location>
        <begin position="64"/>
        <end position="76"/>
    </location>
</feature>
<proteinExistence type="predicted"/>
<dbReference type="PANTHER" id="PTHR35735:SF5">
    <property type="entry name" value="PROTEIN NIM1-INTERACTING 2"/>
    <property type="match status" value="1"/>
</dbReference>
<evidence type="ECO:0000256" key="1">
    <source>
        <dbReference type="SAM" id="MobiDB-lite"/>
    </source>
</evidence>
<evidence type="ECO:0000313" key="3">
    <source>
        <dbReference type="Proteomes" id="UP000834106"/>
    </source>
</evidence>
<dbReference type="EMBL" id="OU503048">
    <property type="protein sequence ID" value="CAI9773728.1"/>
    <property type="molecule type" value="Genomic_DNA"/>
</dbReference>
<dbReference type="PANTHER" id="PTHR35735">
    <property type="entry name" value="PROTEIN NIM1-INTERACTING 2"/>
    <property type="match status" value="1"/>
</dbReference>
<evidence type="ECO:0008006" key="4">
    <source>
        <dbReference type="Google" id="ProtNLM"/>
    </source>
</evidence>
<gene>
    <name evidence="2" type="ORF">FPE_LOCUS21158</name>
</gene>
<accession>A0AAD2E2H8</accession>
<feature type="compositionally biased region" description="Basic and acidic residues" evidence="1">
    <location>
        <begin position="87"/>
        <end position="96"/>
    </location>
</feature>
<protein>
    <recommendedName>
        <fullName evidence="4">Protein NIM1-INTERACTING 2-like</fullName>
    </recommendedName>
</protein>
<dbReference type="Proteomes" id="UP000834106">
    <property type="component" value="Chromosome 13"/>
</dbReference>
<keyword evidence="3" id="KW-1185">Reference proteome</keyword>
<dbReference type="GO" id="GO:0010112">
    <property type="term" value="P:regulation of systemic acquired resistance"/>
    <property type="evidence" value="ECO:0007669"/>
    <property type="project" value="InterPro"/>
</dbReference>
<reference evidence="2" key="1">
    <citation type="submission" date="2023-05" db="EMBL/GenBank/DDBJ databases">
        <authorList>
            <person name="Huff M."/>
        </authorList>
    </citation>
    <scope>NUCLEOTIDE SEQUENCE</scope>
</reference>
<feature type="region of interest" description="Disordered" evidence="1">
    <location>
        <begin position="64"/>
        <end position="113"/>
    </location>
</feature>
<dbReference type="AlphaFoldDB" id="A0AAD2E2H8"/>
<evidence type="ECO:0000313" key="2">
    <source>
        <dbReference type="EMBL" id="CAI9773728.1"/>
    </source>
</evidence>
<organism evidence="2 3">
    <name type="scientific">Fraxinus pennsylvanica</name>
    <dbReference type="NCBI Taxonomy" id="56036"/>
    <lineage>
        <taxon>Eukaryota</taxon>
        <taxon>Viridiplantae</taxon>
        <taxon>Streptophyta</taxon>
        <taxon>Embryophyta</taxon>
        <taxon>Tracheophyta</taxon>
        <taxon>Spermatophyta</taxon>
        <taxon>Magnoliopsida</taxon>
        <taxon>eudicotyledons</taxon>
        <taxon>Gunneridae</taxon>
        <taxon>Pentapetalae</taxon>
        <taxon>asterids</taxon>
        <taxon>lamiids</taxon>
        <taxon>Lamiales</taxon>
        <taxon>Oleaceae</taxon>
        <taxon>Oleeae</taxon>
        <taxon>Fraxinus</taxon>
    </lineage>
</organism>
<sequence>MEKDRKRKRKRVENNRQVKEKGAVEVLEEKEVAVAPPPTEAEVDEFFAILKRMRVAIRYFENTSARNNSSHSSGQEQKLAASVEEVNGDKVGEKNVKNGGIDLNTIPEPENNI</sequence>
<name>A0AAD2E2H8_9LAMI</name>